<gene>
    <name evidence="8" type="ORF">L910_0093</name>
</gene>
<dbReference type="SUPFAM" id="SSF58104">
    <property type="entry name" value="Methyl-accepting chemotaxis protein (MCP) signaling domain"/>
    <property type="match status" value="1"/>
</dbReference>
<dbReference type="PROSITE" id="PS50885">
    <property type="entry name" value="HAMP"/>
    <property type="match status" value="1"/>
</dbReference>
<keyword evidence="5" id="KW-0472">Membrane</keyword>
<sequence length="549" mass="60741">MNWVVGDYIRSDYNQRANKSVELITHEIEASLNRHIAIIDSLDFGIIGIRDTKIKLGYEQVVKLINKTALSDTGSLTAEQAQFFYDLAKRQQSARQVIQMVSADGRPQVMIVREKSGIYDFFTIDLGFVGDVINKYTLPGVYFEVTDASDHVVYTNLKGHNLVPREQTITAEGATWRLRSYLDDSYFDRVTRTINAEIIQYLVLCAVVMILVTLLALKHQLNPLIDLKDLMKKLAEHDADLTQRVVLNRRDEIGQISASVNRFIDKLQRLFQHIFDSNTALNQAGTALAEQNTNNMLAVDAYHVQSQQLVAAMGLLKLSAAEMQQQSMEATAIADQVKGRVNDAVAESHCAEVTVDALVENTAQISAAIGVMETVSQGITHILGTIQQIAEQTNLLALNASIEAARAGESGRGFAVVADEVRLLASKTRSCTTQIGELLLQFSGSSEEIAHQIVVTRESSDACRNVTKQVVVQMQKMQDAVERIISINTMISSSSHQQGIMMRELNGHVSQTNRLSDDISQCAMAISAINQRIDQASAQLTDRLQAFKV</sequence>
<dbReference type="PROSITE" id="PS50111">
    <property type="entry name" value="CHEMOTAXIS_TRANSDUC_2"/>
    <property type="match status" value="1"/>
</dbReference>
<dbReference type="Gene3D" id="6.10.340.10">
    <property type="match status" value="1"/>
</dbReference>
<comment type="subcellular location">
    <subcellularLocation>
        <location evidence="1">Membrane</location>
    </subcellularLocation>
</comment>
<evidence type="ECO:0000259" key="6">
    <source>
        <dbReference type="PROSITE" id="PS50111"/>
    </source>
</evidence>
<keyword evidence="2 4" id="KW-0807">Transducer</keyword>
<dbReference type="PATRIC" id="fig|1336752.4.peg.93"/>
<feature type="domain" description="Methyl-accepting transducer" evidence="6">
    <location>
        <begin position="307"/>
        <end position="513"/>
    </location>
</feature>
<dbReference type="InterPro" id="IPR004089">
    <property type="entry name" value="MCPsignal_dom"/>
</dbReference>
<dbReference type="SMART" id="SM00304">
    <property type="entry name" value="HAMP"/>
    <property type="match status" value="1"/>
</dbReference>
<evidence type="ECO:0000256" key="4">
    <source>
        <dbReference type="PROSITE-ProRule" id="PRU00284"/>
    </source>
</evidence>
<evidence type="ECO:0000313" key="9">
    <source>
        <dbReference type="Proteomes" id="UP000014854"/>
    </source>
</evidence>
<comment type="similarity">
    <text evidence="3">Belongs to the methyl-accepting chemotaxis (MCP) protein family.</text>
</comment>
<dbReference type="GO" id="GO:0006935">
    <property type="term" value="P:chemotaxis"/>
    <property type="evidence" value="ECO:0007669"/>
    <property type="project" value="UniProtKB-ARBA"/>
</dbReference>
<evidence type="ECO:0000256" key="1">
    <source>
        <dbReference type="ARBA" id="ARBA00004370"/>
    </source>
</evidence>
<dbReference type="GO" id="GO:0016020">
    <property type="term" value="C:membrane"/>
    <property type="evidence" value="ECO:0007669"/>
    <property type="project" value="UniProtKB-SubCell"/>
</dbReference>
<name>S7JRU5_VIBFL</name>
<evidence type="ECO:0000256" key="2">
    <source>
        <dbReference type="ARBA" id="ARBA00023224"/>
    </source>
</evidence>
<protein>
    <recommendedName>
        <fullName evidence="10">Methyl-accepting chemotaxis protein</fullName>
    </recommendedName>
</protein>
<dbReference type="PANTHER" id="PTHR32089:SF55">
    <property type="entry name" value="METHYL ACCEPTING SENSORY TRANSDUCER WITH CACHE_2 SMALL MOLECULE BINDING DOMAIN"/>
    <property type="match status" value="1"/>
</dbReference>
<dbReference type="SMART" id="SM00283">
    <property type="entry name" value="MA"/>
    <property type="match status" value="1"/>
</dbReference>
<reference evidence="8 9" key="1">
    <citation type="journal article" date="2013" name="Gut Pathog.">
        <title>Evidence of a new metabolic capacity in an emerging diarrheal pathogen: lessons from the draft genomes of Vibrio fluvialis strains PG41 and I21563.</title>
        <authorList>
            <person name="Khatri I."/>
            <person name="Mahajan S."/>
            <person name="Dureja C."/>
            <person name="Subramanian S."/>
            <person name="Raychaudhuri S."/>
        </authorList>
    </citation>
    <scope>NUCLEOTIDE SEQUENCE [LARGE SCALE GENOMIC DNA]</scope>
    <source>
        <strain evidence="8 9">PG41</strain>
    </source>
</reference>
<keyword evidence="5" id="KW-0812">Transmembrane</keyword>
<evidence type="ECO:0000256" key="3">
    <source>
        <dbReference type="ARBA" id="ARBA00029447"/>
    </source>
</evidence>
<dbReference type="GO" id="GO:0007165">
    <property type="term" value="P:signal transduction"/>
    <property type="evidence" value="ECO:0007669"/>
    <property type="project" value="UniProtKB-KW"/>
</dbReference>
<dbReference type="Pfam" id="PF00672">
    <property type="entry name" value="HAMP"/>
    <property type="match status" value="1"/>
</dbReference>
<evidence type="ECO:0000313" key="8">
    <source>
        <dbReference type="EMBL" id="EPP24945.1"/>
    </source>
</evidence>
<dbReference type="Gene3D" id="1.10.287.950">
    <property type="entry name" value="Methyl-accepting chemotaxis protein"/>
    <property type="match status" value="1"/>
</dbReference>
<evidence type="ECO:0000256" key="5">
    <source>
        <dbReference type="SAM" id="Phobius"/>
    </source>
</evidence>
<comment type="caution">
    <text evidence="8">The sequence shown here is derived from an EMBL/GenBank/DDBJ whole genome shotgun (WGS) entry which is preliminary data.</text>
</comment>
<accession>S7JRU5</accession>
<feature type="domain" description="HAMP" evidence="7">
    <location>
        <begin position="218"/>
        <end position="272"/>
    </location>
</feature>
<dbReference type="Pfam" id="PF00015">
    <property type="entry name" value="MCPsignal"/>
    <property type="match status" value="1"/>
</dbReference>
<dbReference type="AlphaFoldDB" id="S7JRU5"/>
<dbReference type="InterPro" id="IPR003660">
    <property type="entry name" value="HAMP_dom"/>
</dbReference>
<evidence type="ECO:0000259" key="7">
    <source>
        <dbReference type="PROSITE" id="PS50885"/>
    </source>
</evidence>
<organism evidence="8 9">
    <name type="scientific">Vibrio fluvialis PG41</name>
    <dbReference type="NCBI Taxonomy" id="1336752"/>
    <lineage>
        <taxon>Bacteria</taxon>
        <taxon>Pseudomonadati</taxon>
        <taxon>Pseudomonadota</taxon>
        <taxon>Gammaproteobacteria</taxon>
        <taxon>Vibrionales</taxon>
        <taxon>Vibrionaceae</taxon>
        <taxon>Vibrio</taxon>
    </lineage>
</organism>
<keyword evidence="5" id="KW-1133">Transmembrane helix</keyword>
<proteinExistence type="inferred from homology"/>
<dbReference type="CDD" id="cd06225">
    <property type="entry name" value="HAMP"/>
    <property type="match status" value="1"/>
</dbReference>
<dbReference type="EMBL" id="ASXS01000001">
    <property type="protein sequence ID" value="EPP24945.1"/>
    <property type="molecule type" value="Genomic_DNA"/>
</dbReference>
<feature type="transmembrane region" description="Helical" evidence="5">
    <location>
        <begin position="198"/>
        <end position="217"/>
    </location>
</feature>
<dbReference type="PANTHER" id="PTHR32089">
    <property type="entry name" value="METHYL-ACCEPTING CHEMOTAXIS PROTEIN MCPB"/>
    <property type="match status" value="1"/>
</dbReference>
<dbReference type="Proteomes" id="UP000014854">
    <property type="component" value="Unassembled WGS sequence"/>
</dbReference>
<evidence type="ECO:0008006" key="10">
    <source>
        <dbReference type="Google" id="ProtNLM"/>
    </source>
</evidence>